<dbReference type="RefSeq" id="WP_141292848.1">
    <property type="nucleotide sequence ID" value="NZ_BJMN01000004.1"/>
</dbReference>
<dbReference type="InterPro" id="IPR013216">
    <property type="entry name" value="Methyltransf_11"/>
</dbReference>
<dbReference type="EMBL" id="BJMN01000004">
    <property type="protein sequence ID" value="GEB54895.1"/>
    <property type="molecule type" value="Genomic_DNA"/>
</dbReference>
<evidence type="ECO:0000259" key="2">
    <source>
        <dbReference type="Pfam" id="PF08241"/>
    </source>
</evidence>
<keyword evidence="3" id="KW-0808">Transferase</keyword>
<dbReference type="SUPFAM" id="SSF53335">
    <property type="entry name" value="S-adenosyl-L-methionine-dependent methyltransferases"/>
    <property type="match status" value="1"/>
</dbReference>
<dbReference type="Gene3D" id="3.40.50.150">
    <property type="entry name" value="Vaccinia Virus protein VP39"/>
    <property type="match status" value="1"/>
</dbReference>
<name>A0A4Y3RAW4_9ACTN</name>
<evidence type="ECO:0000313" key="3">
    <source>
        <dbReference type="EMBL" id="GEB54895.1"/>
    </source>
</evidence>
<feature type="domain" description="Methyltransferase type 11" evidence="2">
    <location>
        <begin position="69"/>
        <end position="161"/>
    </location>
</feature>
<dbReference type="PANTHER" id="PTHR43861">
    <property type="entry name" value="TRANS-ACONITATE 2-METHYLTRANSFERASE-RELATED"/>
    <property type="match status" value="1"/>
</dbReference>
<organism evidence="3 4">
    <name type="scientific">Streptomyces gardneri</name>
    <dbReference type="NCBI Taxonomy" id="66892"/>
    <lineage>
        <taxon>Bacteria</taxon>
        <taxon>Bacillati</taxon>
        <taxon>Actinomycetota</taxon>
        <taxon>Actinomycetes</taxon>
        <taxon>Kitasatosporales</taxon>
        <taxon>Streptomycetaceae</taxon>
        <taxon>Streptomyces</taxon>
    </lineage>
</organism>
<comment type="caution">
    <text evidence="3">The sequence shown here is derived from an EMBL/GenBank/DDBJ whole genome shotgun (WGS) entry which is preliminary data.</text>
</comment>
<dbReference type="CDD" id="cd02440">
    <property type="entry name" value="AdoMet_MTases"/>
    <property type="match status" value="1"/>
</dbReference>
<dbReference type="GO" id="GO:0017000">
    <property type="term" value="P:antibiotic biosynthetic process"/>
    <property type="evidence" value="ECO:0007669"/>
    <property type="project" value="UniProtKB-ARBA"/>
</dbReference>
<reference evidence="3 4" key="1">
    <citation type="submission" date="2019-06" db="EMBL/GenBank/DDBJ databases">
        <title>Whole genome shotgun sequence of Streptomyces gardneri NBRC 12865.</title>
        <authorList>
            <person name="Hosoyama A."/>
            <person name="Uohara A."/>
            <person name="Ohji S."/>
            <person name="Ichikawa N."/>
        </authorList>
    </citation>
    <scope>NUCLEOTIDE SEQUENCE [LARGE SCALE GENOMIC DNA]</scope>
    <source>
        <strain evidence="3 4">NBRC 12865</strain>
    </source>
</reference>
<feature type="compositionally biased region" description="Basic and acidic residues" evidence="1">
    <location>
        <begin position="1"/>
        <end position="11"/>
    </location>
</feature>
<dbReference type="Pfam" id="PF08241">
    <property type="entry name" value="Methyltransf_11"/>
    <property type="match status" value="1"/>
</dbReference>
<dbReference type="InterPro" id="IPR029063">
    <property type="entry name" value="SAM-dependent_MTases_sf"/>
</dbReference>
<feature type="region of interest" description="Disordered" evidence="1">
    <location>
        <begin position="1"/>
        <end position="25"/>
    </location>
</feature>
<accession>A0A4Y3RAW4</accession>
<keyword evidence="3" id="KW-0489">Methyltransferase</keyword>
<dbReference type="PANTHER" id="PTHR43861:SF1">
    <property type="entry name" value="TRANS-ACONITATE 2-METHYLTRANSFERASE"/>
    <property type="match status" value="1"/>
</dbReference>
<gene>
    <name evidence="3" type="ORF">SGA01_05000</name>
</gene>
<dbReference type="AlphaFoldDB" id="A0A4Y3RAW4"/>
<protein>
    <submittedName>
        <fullName evidence="3">Methyltransferase</fullName>
    </submittedName>
</protein>
<keyword evidence="4" id="KW-1185">Reference proteome</keyword>
<evidence type="ECO:0000313" key="4">
    <source>
        <dbReference type="Proteomes" id="UP000315226"/>
    </source>
</evidence>
<dbReference type="Proteomes" id="UP000315226">
    <property type="component" value="Unassembled WGS sequence"/>
</dbReference>
<evidence type="ECO:0000256" key="1">
    <source>
        <dbReference type="SAM" id="MobiDB-lite"/>
    </source>
</evidence>
<dbReference type="GO" id="GO:0008757">
    <property type="term" value="F:S-adenosylmethionine-dependent methyltransferase activity"/>
    <property type="evidence" value="ECO:0007669"/>
    <property type="project" value="InterPro"/>
</dbReference>
<feature type="compositionally biased region" description="Polar residues" evidence="1">
    <location>
        <begin position="14"/>
        <end position="25"/>
    </location>
</feature>
<dbReference type="GO" id="GO:0032259">
    <property type="term" value="P:methylation"/>
    <property type="evidence" value="ECO:0007669"/>
    <property type="project" value="UniProtKB-KW"/>
</dbReference>
<sequence>MISSERQEHAISTKLVSPSAVSAEPSKTNDYNSFAEAYAAANETNLVNAYYERPAMLALAGDVAGRRILDVGCGSGALFAALRDRGAVVSGFDTSAGMLELARRRLGDGADLQVADLGSPLPYADDTFDDVTASLVLHYLEDWGPALAELRRVLRPGGRLIASVDHPFAINLIHREAGREAEHNYFDTTKWTVEWTIGGHTALVSRWNRPLHAMIEAFIGAGFRITVISEPEPDPAAREMFPEAIAAKPRFLCFLFFVLQAD</sequence>
<dbReference type="OrthoDB" id="5566900at2"/>
<proteinExistence type="predicted"/>